<organism evidence="1">
    <name type="scientific">marine sediment metagenome</name>
    <dbReference type="NCBI Taxonomy" id="412755"/>
    <lineage>
        <taxon>unclassified sequences</taxon>
        <taxon>metagenomes</taxon>
        <taxon>ecological metagenomes</taxon>
    </lineage>
</organism>
<dbReference type="EMBL" id="BARU01031333">
    <property type="protein sequence ID" value="GAH73516.1"/>
    <property type="molecule type" value="Genomic_DNA"/>
</dbReference>
<dbReference type="SUPFAM" id="SSF46785">
    <property type="entry name" value="Winged helix' DNA-binding domain"/>
    <property type="match status" value="1"/>
</dbReference>
<protein>
    <submittedName>
        <fullName evidence="1">Uncharacterized protein</fullName>
    </submittedName>
</protein>
<sequence length="92" mass="10953">MDLERLQESVERIKGIIKYICSHLRFSASEIEDNCKIARTTVNRYLKIWCNEKYIIWRKNRDSRNNSAYKEYEVTEKGLVIFSNFLSAVISI</sequence>
<dbReference type="Gene3D" id="1.10.10.10">
    <property type="entry name" value="Winged helix-like DNA-binding domain superfamily/Winged helix DNA-binding domain"/>
    <property type="match status" value="1"/>
</dbReference>
<accession>X1HTP8</accession>
<comment type="caution">
    <text evidence="1">The sequence shown here is derived from an EMBL/GenBank/DDBJ whole genome shotgun (WGS) entry which is preliminary data.</text>
</comment>
<proteinExistence type="predicted"/>
<gene>
    <name evidence="1" type="ORF">S03H2_49581</name>
</gene>
<dbReference type="AlphaFoldDB" id="X1HTP8"/>
<evidence type="ECO:0000313" key="1">
    <source>
        <dbReference type="EMBL" id="GAH73516.1"/>
    </source>
</evidence>
<reference evidence="1" key="1">
    <citation type="journal article" date="2014" name="Front. Microbiol.">
        <title>High frequency of phylogenetically diverse reductive dehalogenase-homologous genes in deep subseafloor sedimentary metagenomes.</title>
        <authorList>
            <person name="Kawai M."/>
            <person name="Futagami T."/>
            <person name="Toyoda A."/>
            <person name="Takaki Y."/>
            <person name="Nishi S."/>
            <person name="Hori S."/>
            <person name="Arai W."/>
            <person name="Tsubouchi T."/>
            <person name="Morono Y."/>
            <person name="Uchiyama I."/>
            <person name="Ito T."/>
            <person name="Fujiyama A."/>
            <person name="Inagaki F."/>
            <person name="Takami H."/>
        </authorList>
    </citation>
    <scope>NUCLEOTIDE SEQUENCE</scope>
    <source>
        <strain evidence="1">Expedition CK06-06</strain>
    </source>
</reference>
<name>X1HTP8_9ZZZZ</name>
<dbReference type="InterPro" id="IPR036388">
    <property type="entry name" value="WH-like_DNA-bd_sf"/>
</dbReference>
<dbReference type="InterPro" id="IPR036390">
    <property type="entry name" value="WH_DNA-bd_sf"/>
</dbReference>